<dbReference type="PROSITE" id="PS50067">
    <property type="entry name" value="KINESIN_MOTOR_2"/>
    <property type="match status" value="1"/>
</dbReference>
<dbReference type="InterPro" id="IPR036961">
    <property type="entry name" value="Kinesin_motor_dom_sf"/>
</dbReference>
<dbReference type="GO" id="GO:0003777">
    <property type="term" value="F:microtubule motor activity"/>
    <property type="evidence" value="ECO:0007669"/>
    <property type="project" value="InterPro"/>
</dbReference>
<dbReference type="PANTHER" id="PTHR24115:SF1008">
    <property type="entry name" value="KINESIN-LIKE PROTEIN SUBITO"/>
    <property type="match status" value="1"/>
</dbReference>
<dbReference type="GO" id="GO:0005871">
    <property type="term" value="C:kinesin complex"/>
    <property type="evidence" value="ECO:0007669"/>
    <property type="project" value="TreeGrafter"/>
</dbReference>
<dbReference type="PROSITE" id="PS00411">
    <property type="entry name" value="KINESIN_MOTOR_1"/>
    <property type="match status" value="1"/>
</dbReference>
<dbReference type="GO" id="GO:0005874">
    <property type="term" value="C:microtubule"/>
    <property type="evidence" value="ECO:0007669"/>
    <property type="project" value="UniProtKB-KW"/>
</dbReference>
<comment type="similarity">
    <text evidence="5 6">Belongs to the TRAFAC class myosin-kinesin ATPase superfamily. Kinesin family.</text>
</comment>
<evidence type="ECO:0000256" key="3">
    <source>
        <dbReference type="ARBA" id="ARBA00022840"/>
    </source>
</evidence>
<dbReference type="EMBL" id="RBNI01005039">
    <property type="protein sequence ID" value="RUP47029.1"/>
    <property type="molecule type" value="Genomic_DNA"/>
</dbReference>
<dbReference type="GO" id="GO:0005524">
    <property type="term" value="F:ATP binding"/>
    <property type="evidence" value="ECO:0007669"/>
    <property type="project" value="UniProtKB-UniRule"/>
</dbReference>
<dbReference type="InterPro" id="IPR001752">
    <property type="entry name" value="Kinesin_motor_dom"/>
</dbReference>
<feature type="compositionally biased region" description="Polar residues" evidence="8">
    <location>
        <begin position="776"/>
        <end position="792"/>
    </location>
</feature>
<evidence type="ECO:0000256" key="2">
    <source>
        <dbReference type="ARBA" id="ARBA00022741"/>
    </source>
</evidence>
<protein>
    <recommendedName>
        <fullName evidence="6">Kinesin-like protein</fullName>
    </recommendedName>
</protein>
<keyword evidence="3 5" id="KW-0067">ATP-binding</keyword>
<evidence type="ECO:0000259" key="9">
    <source>
        <dbReference type="PROSITE" id="PS50067"/>
    </source>
</evidence>
<dbReference type="GO" id="GO:0007018">
    <property type="term" value="P:microtubule-based movement"/>
    <property type="evidence" value="ECO:0007669"/>
    <property type="project" value="InterPro"/>
</dbReference>
<evidence type="ECO:0000256" key="7">
    <source>
        <dbReference type="SAM" id="Coils"/>
    </source>
</evidence>
<dbReference type="GO" id="GO:0005634">
    <property type="term" value="C:nucleus"/>
    <property type="evidence" value="ECO:0007669"/>
    <property type="project" value="TreeGrafter"/>
</dbReference>
<feature type="domain" description="Kinesin motor" evidence="9">
    <location>
        <begin position="87"/>
        <end position="486"/>
    </location>
</feature>
<evidence type="ECO:0000313" key="10">
    <source>
        <dbReference type="EMBL" id="RUP47029.1"/>
    </source>
</evidence>
<dbReference type="InterPro" id="IPR027640">
    <property type="entry name" value="Kinesin-like_fam"/>
</dbReference>
<evidence type="ECO:0000256" key="8">
    <source>
        <dbReference type="SAM" id="MobiDB-lite"/>
    </source>
</evidence>
<dbReference type="GO" id="GO:0008017">
    <property type="term" value="F:microtubule binding"/>
    <property type="evidence" value="ECO:0007669"/>
    <property type="project" value="InterPro"/>
</dbReference>
<feature type="region of interest" description="Disordered" evidence="8">
    <location>
        <begin position="776"/>
        <end position="814"/>
    </location>
</feature>
<evidence type="ECO:0000256" key="4">
    <source>
        <dbReference type="ARBA" id="ARBA00023175"/>
    </source>
</evidence>
<feature type="binding site" evidence="5">
    <location>
        <begin position="178"/>
        <end position="185"/>
    </location>
    <ligand>
        <name>ATP</name>
        <dbReference type="ChEBI" id="CHEBI:30616"/>
    </ligand>
</feature>
<keyword evidence="10" id="KW-0378">Hydrolase</keyword>
<name>A0A433D847_9FUNG</name>
<comment type="caution">
    <text evidence="10">The sequence shown here is derived from an EMBL/GenBank/DDBJ whole genome shotgun (WGS) entry which is preliminary data.</text>
</comment>
<feature type="region of interest" description="Disordered" evidence="8">
    <location>
        <begin position="1"/>
        <end position="34"/>
    </location>
</feature>
<dbReference type="InterPro" id="IPR019821">
    <property type="entry name" value="Kinesin_motor_CS"/>
</dbReference>
<evidence type="ECO:0000256" key="5">
    <source>
        <dbReference type="PROSITE-ProRule" id="PRU00283"/>
    </source>
</evidence>
<dbReference type="SUPFAM" id="SSF52540">
    <property type="entry name" value="P-loop containing nucleoside triphosphate hydrolases"/>
    <property type="match status" value="1"/>
</dbReference>
<accession>A0A433D847</accession>
<dbReference type="Gene3D" id="3.40.850.10">
    <property type="entry name" value="Kinesin motor domain"/>
    <property type="match status" value="1"/>
</dbReference>
<dbReference type="Proteomes" id="UP000268093">
    <property type="component" value="Unassembled WGS sequence"/>
</dbReference>
<reference evidence="10 11" key="1">
    <citation type="journal article" date="2018" name="New Phytol.">
        <title>Phylogenomics of Endogonaceae and evolution of mycorrhizas within Mucoromycota.</title>
        <authorList>
            <person name="Chang Y."/>
            <person name="Desiro A."/>
            <person name="Na H."/>
            <person name="Sandor L."/>
            <person name="Lipzen A."/>
            <person name="Clum A."/>
            <person name="Barry K."/>
            <person name="Grigoriev I.V."/>
            <person name="Martin F.M."/>
            <person name="Stajich J.E."/>
            <person name="Smith M.E."/>
            <person name="Bonito G."/>
            <person name="Spatafora J.W."/>
        </authorList>
    </citation>
    <scope>NUCLEOTIDE SEQUENCE [LARGE SCALE GENOMIC DNA]</scope>
    <source>
        <strain evidence="10 11">GMNB39</strain>
    </source>
</reference>
<dbReference type="AlphaFoldDB" id="A0A433D847"/>
<evidence type="ECO:0000256" key="1">
    <source>
        <dbReference type="ARBA" id="ARBA00022701"/>
    </source>
</evidence>
<evidence type="ECO:0000256" key="6">
    <source>
        <dbReference type="RuleBase" id="RU000394"/>
    </source>
</evidence>
<dbReference type="PRINTS" id="PR00380">
    <property type="entry name" value="KINESINHEAVY"/>
</dbReference>
<sequence length="875" mass="98759">MSRPDEPTTPTRCSDIPPFAPPLSTPSCQSRPLPSFALLDNTGLRTPSISISGAPNTLLRQLQNVPSAPTVEKQEFLFGKYDPEKEPIKTYLRIRPPPPNQERAHSAPYINVVNDTDVVMTPPETSNAYKTRNRAPERYHFTRVFSDRATQKEFFDDIALPLVRDVLNGRNSLLFAYGVTNSGKTYTIQGTRADGGLLPRALNVIFNSVKGFQSGLKLRPVGYNDVERYETDDTMPANRGGNNASASINEKEQLVSSFDGALNALISVDHTVLSIDNKYEYAIWVSYAEIYADHMYDLLQSPVRGERRPQLSLKNDRLTANKYIAGLKEVRIMSMEEAYLILDEGQKNRTVFSTILNKKSSRSHGIFTIKIVRTPIDGDCVIEDPACATVSRMAIVDLAGSERSKITNNTGQRLKEAGNINKSLMVLGQCMEILRSNQIREAAGKIFKTTFVGDGKAVMLVNINPFDTGFDENSHVMKFSAVAKDVMTLQQVPARVDHGQAFVRRPRTKKEVQCLPATDFGEELDEDEIMGDGDGEDEEEEDVEDEEREDPFINDLLAKLQEAQEKWVEAETRCTMIEVNAHEQFSRIEADIREEVSREFAEQLKVMEETYRNARERENDINEEKTERKIDLLTRRRDSVDSVASNSGYISELEEQNRGHLAHVIELEGLLEEERMSRKALADKVRGEIFEPWARCLLLRAALETVAELERDLSDERLCSDQLLHELTKRMEAADAAADTPIVSSEVKPEEMEETPAAVMYEDVAFAEENHVTTLQHLESSTPPESASANALSSRDAAGPSSPPPPSGSPRDEYRKRVERFMALRRKMQRVLQVCMVLRGLYARFWMAWDVEKIRTLFKEIEEFEGVDLEMLRVG</sequence>
<dbReference type="GO" id="GO:0016887">
    <property type="term" value="F:ATP hydrolysis activity"/>
    <property type="evidence" value="ECO:0007669"/>
    <property type="project" value="TreeGrafter"/>
</dbReference>
<keyword evidence="2 5" id="KW-0547">Nucleotide-binding</keyword>
<evidence type="ECO:0000313" key="11">
    <source>
        <dbReference type="Proteomes" id="UP000268093"/>
    </source>
</evidence>
<feature type="region of interest" description="Disordered" evidence="8">
    <location>
        <begin position="520"/>
        <end position="549"/>
    </location>
</feature>
<keyword evidence="1 6" id="KW-0493">Microtubule</keyword>
<feature type="coiled-coil region" evidence="7">
    <location>
        <begin position="597"/>
        <end position="627"/>
    </location>
</feature>
<keyword evidence="4 5" id="KW-0505">Motor protein</keyword>
<dbReference type="Pfam" id="PF00225">
    <property type="entry name" value="Kinesin"/>
    <property type="match status" value="1"/>
</dbReference>
<proteinExistence type="inferred from homology"/>
<organism evidence="10 11">
    <name type="scientific">Jimgerdemannia flammicorona</name>
    <dbReference type="NCBI Taxonomy" id="994334"/>
    <lineage>
        <taxon>Eukaryota</taxon>
        <taxon>Fungi</taxon>
        <taxon>Fungi incertae sedis</taxon>
        <taxon>Mucoromycota</taxon>
        <taxon>Mucoromycotina</taxon>
        <taxon>Endogonomycetes</taxon>
        <taxon>Endogonales</taxon>
        <taxon>Endogonaceae</taxon>
        <taxon>Jimgerdemannia</taxon>
    </lineage>
</organism>
<dbReference type="PANTHER" id="PTHR24115">
    <property type="entry name" value="KINESIN-RELATED"/>
    <property type="match status" value="1"/>
</dbReference>
<dbReference type="SMART" id="SM00129">
    <property type="entry name" value="KISc"/>
    <property type="match status" value="1"/>
</dbReference>
<gene>
    <name evidence="10" type="ORF">BC936DRAFT_146210</name>
</gene>
<dbReference type="OrthoDB" id="123929at2759"/>
<keyword evidence="11" id="KW-1185">Reference proteome</keyword>
<dbReference type="InterPro" id="IPR027417">
    <property type="entry name" value="P-loop_NTPase"/>
</dbReference>
<keyword evidence="7" id="KW-0175">Coiled coil</keyword>